<evidence type="ECO:0000256" key="7">
    <source>
        <dbReference type="SAM" id="Phobius"/>
    </source>
</evidence>
<dbReference type="PANTHER" id="PTHR21347">
    <property type="entry name" value="CLEFT LIP AND PALATE ASSOCIATED TRANSMEMBRANE PROTEIN-RELATED"/>
    <property type="match status" value="1"/>
</dbReference>
<evidence type="ECO:0000256" key="6">
    <source>
        <dbReference type="SAM" id="MobiDB-lite"/>
    </source>
</evidence>
<evidence type="ECO:0000313" key="9">
    <source>
        <dbReference type="EMBL" id="CAL4794338.1"/>
    </source>
</evidence>
<dbReference type="OrthoDB" id="378564at2759"/>
<dbReference type="EMBL" id="CAMXCT030003949">
    <property type="protein sequence ID" value="CAL4794338.1"/>
    <property type="molecule type" value="Genomic_DNA"/>
</dbReference>
<protein>
    <submittedName>
        <fullName evidence="9">Cleft lip and palate transmembrane protein 1-like protein</fullName>
    </submittedName>
</protein>
<evidence type="ECO:0000256" key="1">
    <source>
        <dbReference type="ARBA" id="ARBA00004141"/>
    </source>
</evidence>
<accession>A0A9P1DB15</accession>
<feature type="transmembrane region" description="Helical" evidence="7">
    <location>
        <begin position="547"/>
        <end position="568"/>
    </location>
</feature>
<dbReference type="GO" id="GO:0016020">
    <property type="term" value="C:membrane"/>
    <property type="evidence" value="ECO:0007669"/>
    <property type="project" value="UniProtKB-SubCell"/>
</dbReference>
<feature type="compositionally biased region" description="Basic and acidic residues" evidence="6">
    <location>
        <begin position="694"/>
        <end position="706"/>
    </location>
</feature>
<comment type="similarity">
    <text evidence="2">Belongs to the CLPTM1 family.</text>
</comment>
<dbReference type="EMBL" id="CAMXCT010003949">
    <property type="protein sequence ID" value="CAI4007026.1"/>
    <property type="molecule type" value="Genomic_DNA"/>
</dbReference>
<feature type="compositionally biased region" description="Polar residues" evidence="6">
    <location>
        <begin position="754"/>
        <end position="767"/>
    </location>
</feature>
<evidence type="ECO:0000256" key="5">
    <source>
        <dbReference type="ARBA" id="ARBA00023136"/>
    </source>
</evidence>
<feature type="region of interest" description="Disordered" evidence="6">
    <location>
        <begin position="665"/>
        <end position="767"/>
    </location>
</feature>
<dbReference type="InterPro" id="IPR008429">
    <property type="entry name" value="CLPTM1"/>
</dbReference>
<feature type="compositionally biased region" description="Basic and acidic residues" evidence="6">
    <location>
        <begin position="727"/>
        <end position="743"/>
    </location>
</feature>
<evidence type="ECO:0000256" key="3">
    <source>
        <dbReference type="ARBA" id="ARBA00022692"/>
    </source>
</evidence>
<dbReference type="PANTHER" id="PTHR21347:SF0">
    <property type="entry name" value="LIPID SCRAMBLASE CLPTM1L"/>
    <property type="match status" value="1"/>
</dbReference>
<comment type="subcellular location">
    <subcellularLocation>
        <location evidence="1">Membrane</location>
        <topology evidence="1">Multi-pass membrane protein</topology>
    </subcellularLocation>
</comment>
<reference evidence="9 10" key="2">
    <citation type="submission" date="2024-05" db="EMBL/GenBank/DDBJ databases">
        <authorList>
            <person name="Chen Y."/>
            <person name="Shah S."/>
            <person name="Dougan E. K."/>
            <person name="Thang M."/>
            <person name="Chan C."/>
        </authorList>
    </citation>
    <scope>NUCLEOTIDE SEQUENCE [LARGE SCALE GENOMIC DNA]</scope>
</reference>
<gene>
    <name evidence="8" type="ORF">C1SCF055_LOCUS32612</name>
</gene>
<keyword evidence="10" id="KW-1185">Reference proteome</keyword>
<proteinExistence type="inferred from homology"/>
<dbReference type="EMBL" id="CAMXCT020003949">
    <property type="protein sequence ID" value="CAL1160401.1"/>
    <property type="molecule type" value="Genomic_DNA"/>
</dbReference>
<dbReference type="AlphaFoldDB" id="A0A9P1DB15"/>
<keyword evidence="4 7" id="KW-1133">Transmembrane helix</keyword>
<dbReference type="Pfam" id="PF05602">
    <property type="entry name" value="CLPTM1"/>
    <property type="match status" value="2"/>
</dbReference>
<feature type="transmembrane region" description="Helical" evidence="7">
    <location>
        <begin position="6"/>
        <end position="27"/>
    </location>
</feature>
<evidence type="ECO:0000256" key="4">
    <source>
        <dbReference type="ARBA" id="ARBA00022989"/>
    </source>
</evidence>
<feature type="transmembrane region" description="Helical" evidence="7">
    <location>
        <begin position="401"/>
        <end position="421"/>
    </location>
</feature>
<comment type="caution">
    <text evidence="8">The sequence shown here is derived from an EMBL/GenBank/DDBJ whole genome shotgun (WGS) entry which is preliminary data.</text>
</comment>
<sequence length="767" mass="87147">MGTASTICYVILGWMAVSTILQFYISFQAHRCPPDSRKKDCFRPLFLPREKVEVHAFLTTKNELEWWTLEGFGELKSIPFFNISAEYGEVKGTVQAKVPLSLPELQAVRRNETLLFAHCFFVRSGARLEDEVQKLVEAKQSPLRGVVSEHVLHTTASVVKLLPQVVKPKRNLLDSENDTEPSEPVFKAQMFGWTLTIYARSALPWVGLLLVATSFGEPSLVLAVCRHCLVSLIAGLFQVIRNQASSAKQNGKSTAAFFSPPPLLPHISPSLLLEVAADAEVYDDRYPAPLLYKEMVFEKGQPFAMRERDVRYDVRLLPSGDKVYAPPFYVDTWSVRPRFWTPLDSNTSRSDPSIDAQIEFSGMIKYSARQTMMEAMKQYMQMGLTERDLDEVKDFMFRQPLHVLIIMQVVSFIQMALWTLAFKNDVSFFRGRDDYTGLSSRSLGTDALQELVIFLYLYDFDHISRLILFQLGAQAAFGLWKYARVARLGVTWSYLLPWVTYGRLAEASEKQTDEIDARGMYMTKCIVYPAMACCCVYNLTKYSYKSWWSWFISSLADFAYGFGFINMLPQIFINYKLRSVAHMPWRVLIYKFFNTFIDDVYAFFIAHEHMTAKHRYMTLRDDIVFFVFLYQRYIYKVDPTRPDEFRPDEFGFVYDTDEVSKELQNDGDQAKQVGHAPESGGAGDPKATMNVDGKVYDTDEVSKELQNDGDQAKQVGHAPESGGAGDPKAEPAPKDCRVAEASKAEGSPAPNVQAVATTDRATTNKNP</sequence>
<name>A0A9P1DB15_9DINO</name>
<organism evidence="8">
    <name type="scientific">Cladocopium goreaui</name>
    <dbReference type="NCBI Taxonomy" id="2562237"/>
    <lineage>
        <taxon>Eukaryota</taxon>
        <taxon>Sar</taxon>
        <taxon>Alveolata</taxon>
        <taxon>Dinophyceae</taxon>
        <taxon>Suessiales</taxon>
        <taxon>Symbiodiniaceae</taxon>
        <taxon>Cladocopium</taxon>
    </lineage>
</organism>
<dbReference type="GO" id="GO:0012505">
    <property type="term" value="C:endomembrane system"/>
    <property type="evidence" value="ECO:0007669"/>
    <property type="project" value="TreeGrafter"/>
</dbReference>
<keyword evidence="3 7" id="KW-0812">Transmembrane</keyword>
<evidence type="ECO:0000313" key="8">
    <source>
        <dbReference type="EMBL" id="CAI4007026.1"/>
    </source>
</evidence>
<evidence type="ECO:0000256" key="2">
    <source>
        <dbReference type="ARBA" id="ARBA00009310"/>
    </source>
</evidence>
<keyword evidence="5 7" id="KW-0472">Membrane</keyword>
<dbReference type="Proteomes" id="UP001152797">
    <property type="component" value="Unassembled WGS sequence"/>
</dbReference>
<reference evidence="8" key="1">
    <citation type="submission" date="2022-10" db="EMBL/GenBank/DDBJ databases">
        <authorList>
            <person name="Chen Y."/>
            <person name="Dougan E. K."/>
            <person name="Chan C."/>
            <person name="Rhodes N."/>
            <person name="Thang M."/>
        </authorList>
    </citation>
    <scope>NUCLEOTIDE SEQUENCE</scope>
</reference>
<evidence type="ECO:0000313" key="10">
    <source>
        <dbReference type="Proteomes" id="UP001152797"/>
    </source>
</evidence>